<gene>
    <name evidence="2" type="ordered locus">Emin_0601</name>
</gene>
<organism evidence="2 3">
    <name type="scientific">Elusimicrobium minutum (strain Pei191)</name>
    <dbReference type="NCBI Taxonomy" id="445932"/>
    <lineage>
        <taxon>Bacteria</taxon>
        <taxon>Pseudomonadati</taxon>
        <taxon>Elusimicrobiota</taxon>
        <taxon>Elusimicrobia</taxon>
        <taxon>Elusimicrobiales</taxon>
        <taxon>Elusimicrobiaceae</taxon>
        <taxon>Elusimicrobium</taxon>
    </lineage>
</organism>
<dbReference type="HOGENOM" id="CLU_2681922_0_0_0"/>
<dbReference type="EMBL" id="CP001055">
    <property type="protein sequence ID" value="ACC98156.1"/>
    <property type="molecule type" value="Genomic_DNA"/>
</dbReference>
<feature type="transmembrane region" description="Helical" evidence="1">
    <location>
        <begin position="49"/>
        <end position="68"/>
    </location>
</feature>
<dbReference type="AlphaFoldDB" id="B2KC29"/>
<dbReference type="STRING" id="445932.Emin_0601"/>
<sequence length="74" mass="8018">MRAFVYFLLIVVLGAVFGVLIEKLAEAVLSGQGLLFFVKVYSGIGVHPISLNLTVSGVLGLVLSYFLITKFVKK</sequence>
<evidence type="ECO:0008006" key="4">
    <source>
        <dbReference type="Google" id="ProtNLM"/>
    </source>
</evidence>
<dbReference type="KEGG" id="emi:Emin_0601"/>
<reference evidence="2 3" key="1">
    <citation type="journal article" date="2009" name="Appl. Environ. Microbiol.">
        <title>Genomic analysis of 'Elusimicrobium minutum,' the first cultivated representative of the phylum 'Elusimicrobia' (formerly termite group 1).</title>
        <authorList>
            <person name="Herlemann D.P.R."/>
            <person name="Geissinger O."/>
            <person name="Ikeda-Ohtsubo W."/>
            <person name="Kunin V."/>
            <person name="Sun H."/>
            <person name="Lapidus A."/>
            <person name="Hugenholtz P."/>
            <person name="Brune A."/>
        </authorList>
    </citation>
    <scope>NUCLEOTIDE SEQUENCE [LARGE SCALE GENOMIC DNA]</scope>
    <source>
        <strain evidence="2 3">Pei191</strain>
    </source>
</reference>
<proteinExistence type="predicted"/>
<accession>B2KC29</accession>
<protein>
    <recommendedName>
        <fullName evidence="4">DUF4321 domain-containing protein</fullName>
    </recommendedName>
</protein>
<keyword evidence="1" id="KW-1133">Transmembrane helix</keyword>
<evidence type="ECO:0000256" key="1">
    <source>
        <dbReference type="SAM" id="Phobius"/>
    </source>
</evidence>
<keyword evidence="1" id="KW-0812">Transmembrane</keyword>
<dbReference type="RefSeq" id="WP_012414771.1">
    <property type="nucleotide sequence ID" value="NC_010644.1"/>
</dbReference>
<keyword evidence="1" id="KW-0472">Membrane</keyword>
<name>B2KC29_ELUMP</name>
<keyword evidence="3" id="KW-1185">Reference proteome</keyword>
<evidence type="ECO:0000313" key="2">
    <source>
        <dbReference type="EMBL" id="ACC98156.1"/>
    </source>
</evidence>
<evidence type="ECO:0000313" key="3">
    <source>
        <dbReference type="Proteomes" id="UP000001029"/>
    </source>
</evidence>
<dbReference type="Proteomes" id="UP000001029">
    <property type="component" value="Chromosome"/>
</dbReference>